<evidence type="ECO:0000313" key="1">
    <source>
        <dbReference type="EMBL" id="MCI17776.1"/>
    </source>
</evidence>
<dbReference type="Proteomes" id="UP000265520">
    <property type="component" value="Unassembled WGS sequence"/>
</dbReference>
<sequence length="175" mass="20376">LLIEAFPEGNVLPDSMYEVKKIIKDLGLDYVKIDACANDCILYRGKDYENLNECPICGKSRWQENMTKNAVPDKIVRYFPIKPRLQRLFMSKQIAEDMTWHKNKRINDGVLRHPADSLTWKRFDEQHKFFSADPRNVRLGLASDGFNPFGMMSTSYSMWPVVLVPYNLPPWLSTN</sequence>
<dbReference type="Pfam" id="PF02992">
    <property type="entry name" value="Transposase_21"/>
    <property type="match status" value="1"/>
</dbReference>
<proteinExistence type="predicted"/>
<dbReference type="AlphaFoldDB" id="A0A392Q2I9"/>
<protein>
    <submittedName>
        <fullName evidence="1">Uncharacterized protein</fullName>
    </submittedName>
</protein>
<dbReference type="PANTHER" id="PTHR10775:SF177">
    <property type="entry name" value="TNP2, PARTIAL"/>
    <property type="match status" value="1"/>
</dbReference>
<evidence type="ECO:0000313" key="2">
    <source>
        <dbReference type="Proteomes" id="UP000265520"/>
    </source>
</evidence>
<reference evidence="1 2" key="1">
    <citation type="journal article" date="2018" name="Front. Plant Sci.">
        <title>Red Clover (Trifolium pratense) and Zigzag Clover (T. medium) - A Picture of Genomic Similarities and Differences.</title>
        <authorList>
            <person name="Dluhosova J."/>
            <person name="Istvanek J."/>
            <person name="Nedelnik J."/>
            <person name="Repkova J."/>
        </authorList>
    </citation>
    <scope>NUCLEOTIDE SEQUENCE [LARGE SCALE GENOMIC DNA]</scope>
    <source>
        <strain evidence="2">cv. 10/8</strain>
        <tissue evidence="1">Leaf</tissue>
    </source>
</reference>
<dbReference type="InterPro" id="IPR004242">
    <property type="entry name" value="Transposase_21"/>
</dbReference>
<dbReference type="PANTHER" id="PTHR10775">
    <property type="entry name" value="OS08G0208400 PROTEIN"/>
    <property type="match status" value="1"/>
</dbReference>
<dbReference type="EMBL" id="LXQA010106986">
    <property type="protein sequence ID" value="MCI17776.1"/>
    <property type="molecule type" value="Genomic_DNA"/>
</dbReference>
<feature type="non-terminal residue" evidence="1">
    <location>
        <position position="1"/>
    </location>
</feature>
<organism evidence="1 2">
    <name type="scientific">Trifolium medium</name>
    <dbReference type="NCBI Taxonomy" id="97028"/>
    <lineage>
        <taxon>Eukaryota</taxon>
        <taxon>Viridiplantae</taxon>
        <taxon>Streptophyta</taxon>
        <taxon>Embryophyta</taxon>
        <taxon>Tracheophyta</taxon>
        <taxon>Spermatophyta</taxon>
        <taxon>Magnoliopsida</taxon>
        <taxon>eudicotyledons</taxon>
        <taxon>Gunneridae</taxon>
        <taxon>Pentapetalae</taxon>
        <taxon>rosids</taxon>
        <taxon>fabids</taxon>
        <taxon>Fabales</taxon>
        <taxon>Fabaceae</taxon>
        <taxon>Papilionoideae</taxon>
        <taxon>50 kb inversion clade</taxon>
        <taxon>NPAAA clade</taxon>
        <taxon>Hologalegina</taxon>
        <taxon>IRL clade</taxon>
        <taxon>Trifolieae</taxon>
        <taxon>Trifolium</taxon>
    </lineage>
</organism>
<comment type="caution">
    <text evidence="1">The sequence shown here is derived from an EMBL/GenBank/DDBJ whole genome shotgun (WGS) entry which is preliminary data.</text>
</comment>
<accession>A0A392Q2I9</accession>
<keyword evidence="2" id="KW-1185">Reference proteome</keyword>
<name>A0A392Q2I9_9FABA</name>